<dbReference type="EMBL" id="KB908626">
    <property type="protein sequence ID" value="EOA85967.1"/>
    <property type="molecule type" value="Genomic_DNA"/>
</dbReference>
<dbReference type="RefSeq" id="XP_008026510.1">
    <property type="nucleotide sequence ID" value="XM_008028319.1"/>
</dbReference>
<dbReference type="HOGENOM" id="CLU_101885_0_0_1"/>
<protein>
    <submittedName>
        <fullName evidence="2">Uncharacterized protein</fullName>
    </submittedName>
</protein>
<evidence type="ECO:0000313" key="2">
    <source>
        <dbReference type="EMBL" id="EOA85967.1"/>
    </source>
</evidence>
<sequence>MATHHLIRQINRLKVLAQRSTDNGYYNTAWSAMRKAQKIWTPALGISKPNFSSEGWRKLDIERLNELVALAQRYKNSGLCDAAWIAMRKAQKIWTPELGISKPDSSSEGWREVDMEQIVETTAITEENELIGLENRARVALETAHIAWERLPEPKPPRPQISPKARRQW</sequence>
<reference evidence="2 3" key="1">
    <citation type="journal article" date="2012" name="PLoS Pathog.">
        <title>Diverse lifestyles and strategies of plant pathogenesis encoded in the genomes of eighteen Dothideomycetes fungi.</title>
        <authorList>
            <person name="Ohm R.A."/>
            <person name="Feau N."/>
            <person name="Henrissat B."/>
            <person name="Schoch C.L."/>
            <person name="Horwitz B.A."/>
            <person name="Barry K.W."/>
            <person name="Condon B.J."/>
            <person name="Copeland A.C."/>
            <person name="Dhillon B."/>
            <person name="Glaser F."/>
            <person name="Hesse C.N."/>
            <person name="Kosti I."/>
            <person name="LaButti K."/>
            <person name="Lindquist E.A."/>
            <person name="Lucas S."/>
            <person name="Salamov A.A."/>
            <person name="Bradshaw R.E."/>
            <person name="Ciuffetti L."/>
            <person name="Hamelin R.C."/>
            <person name="Kema G.H.J."/>
            <person name="Lawrence C."/>
            <person name="Scott J.A."/>
            <person name="Spatafora J.W."/>
            <person name="Turgeon B.G."/>
            <person name="de Wit P.J.G.M."/>
            <person name="Zhong S."/>
            <person name="Goodwin S.B."/>
            <person name="Grigoriev I.V."/>
        </authorList>
    </citation>
    <scope>NUCLEOTIDE SEQUENCE [LARGE SCALE GENOMIC DNA]</scope>
    <source>
        <strain evidence="3">28A</strain>
    </source>
</reference>
<evidence type="ECO:0000313" key="3">
    <source>
        <dbReference type="Proteomes" id="UP000016935"/>
    </source>
</evidence>
<dbReference type="Proteomes" id="UP000016935">
    <property type="component" value="Unassembled WGS sequence"/>
</dbReference>
<gene>
    <name evidence="2" type="ORF">SETTUDRAFT_169527</name>
</gene>
<dbReference type="GeneID" id="19400936"/>
<name>R0KCN1_EXST2</name>
<evidence type="ECO:0000256" key="1">
    <source>
        <dbReference type="SAM" id="MobiDB-lite"/>
    </source>
</evidence>
<dbReference type="AlphaFoldDB" id="R0KCN1"/>
<feature type="region of interest" description="Disordered" evidence="1">
    <location>
        <begin position="150"/>
        <end position="169"/>
    </location>
</feature>
<keyword evidence="3" id="KW-1185">Reference proteome</keyword>
<organism evidence="2 3">
    <name type="scientific">Exserohilum turcicum (strain 28A)</name>
    <name type="common">Northern leaf blight fungus</name>
    <name type="synonym">Setosphaeria turcica</name>
    <dbReference type="NCBI Taxonomy" id="671987"/>
    <lineage>
        <taxon>Eukaryota</taxon>
        <taxon>Fungi</taxon>
        <taxon>Dikarya</taxon>
        <taxon>Ascomycota</taxon>
        <taxon>Pezizomycotina</taxon>
        <taxon>Dothideomycetes</taxon>
        <taxon>Pleosporomycetidae</taxon>
        <taxon>Pleosporales</taxon>
        <taxon>Pleosporineae</taxon>
        <taxon>Pleosporaceae</taxon>
        <taxon>Exserohilum</taxon>
    </lineage>
</organism>
<accession>R0KCN1</accession>
<reference evidence="2 3" key="2">
    <citation type="journal article" date="2013" name="PLoS Genet.">
        <title>Comparative genome structure, secondary metabolite, and effector coding capacity across Cochliobolus pathogens.</title>
        <authorList>
            <person name="Condon B.J."/>
            <person name="Leng Y."/>
            <person name="Wu D."/>
            <person name="Bushley K.E."/>
            <person name="Ohm R.A."/>
            <person name="Otillar R."/>
            <person name="Martin J."/>
            <person name="Schackwitz W."/>
            <person name="Grimwood J."/>
            <person name="MohdZainudin N."/>
            <person name="Xue C."/>
            <person name="Wang R."/>
            <person name="Manning V.A."/>
            <person name="Dhillon B."/>
            <person name="Tu Z.J."/>
            <person name="Steffenson B.J."/>
            <person name="Salamov A."/>
            <person name="Sun H."/>
            <person name="Lowry S."/>
            <person name="LaButti K."/>
            <person name="Han J."/>
            <person name="Copeland A."/>
            <person name="Lindquist E."/>
            <person name="Barry K."/>
            <person name="Schmutz J."/>
            <person name="Baker S.E."/>
            <person name="Ciuffetti L.M."/>
            <person name="Grigoriev I.V."/>
            <person name="Zhong S."/>
            <person name="Turgeon B.G."/>
        </authorList>
    </citation>
    <scope>NUCLEOTIDE SEQUENCE [LARGE SCALE GENOMIC DNA]</scope>
    <source>
        <strain evidence="3">28A</strain>
    </source>
</reference>
<proteinExistence type="predicted"/>